<name>A0A6L2LCV2_TANCI</name>
<sequence>MIVGANQIGRIARYYGLMTNGYLRRVTLGQGTTLLNVVKLVELAFYRAMDDRIGDIDSNIYTFSNEVEDLPAVVSGMFEQYDQFYREFDRMRLEQDSPQIFSTAPTAPNDLFGLFDTPDAVPSASHNLRNDMDEK</sequence>
<gene>
    <name evidence="1" type="ORF">Tci_030023</name>
</gene>
<dbReference type="EMBL" id="BKCJ010003935">
    <property type="protein sequence ID" value="GEU58045.1"/>
    <property type="molecule type" value="Genomic_DNA"/>
</dbReference>
<reference evidence="1" key="1">
    <citation type="journal article" date="2019" name="Sci. Rep.">
        <title>Draft genome of Tanacetum cinerariifolium, the natural source of mosquito coil.</title>
        <authorList>
            <person name="Yamashiro T."/>
            <person name="Shiraishi A."/>
            <person name="Satake H."/>
            <person name="Nakayama K."/>
        </authorList>
    </citation>
    <scope>NUCLEOTIDE SEQUENCE</scope>
</reference>
<protein>
    <submittedName>
        <fullName evidence="1">Uncharacterized protein</fullName>
    </submittedName>
</protein>
<comment type="caution">
    <text evidence="1">The sequence shown here is derived from an EMBL/GenBank/DDBJ whole genome shotgun (WGS) entry which is preliminary data.</text>
</comment>
<accession>A0A6L2LCV2</accession>
<dbReference type="AlphaFoldDB" id="A0A6L2LCV2"/>
<organism evidence="1">
    <name type="scientific">Tanacetum cinerariifolium</name>
    <name type="common">Dalmatian daisy</name>
    <name type="synonym">Chrysanthemum cinerariifolium</name>
    <dbReference type="NCBI Taxonomy" id="118510"/>
    <lineage>
        <taxon>Eukaryota</taxon>
        <taxon>Viridiplantae</taxon>
        <taxon>Streptophyta</taxon>
        <taxon>Embryophyta</taxon>
        <taxon>Tracheophyta</taxon>
        <taxon>Spermatophyta</taxon>
        <taxon>Magnoliopsida</taxon>
        <taxon>eudicotyledons</taxon>
        <taxon>Gunneridae</taxon>
        <taxon>Pentapetalae</taxon>
        <taxon>asterids</taxon>
        <taxon>campanulids</taxon>
        <taxon>Asterales</taxon>
        <taxon>Asteraceae</taxon>
        <taxon>Asteroideae</taxon>
        <taxon>Anthemideae</taxon>
        <taxon>Anthemidinae</taxon>
        <taxon>Tanacetum</taxon>
    </lineage>
</organism>
<proteinExistence type="predicted"/>
<evidence type="ECO:0000313" key="1">
    <source>
        <dbReference type="EMBL" id="GEU58045.1"/>
    </source>
</evidence>